<evidence type="ECO:0000313" key="1">
    <source>
        <dbReference type="EMBL" id="MBP2407328.1"/>
    </source>
</evidence>
<comment type="caution">
    <text evidence="1">The sequence shown here is derived from an EMBL/GenBank/DDBJ whole genome shotgun (WGS) entry which is preliminary data.</text>
</comment>
<organism evidence="1 2">
    <name type="scientific">Brachybacterium fresconis</name>
    <dbReference type="NCBI Taxonomy" id="173363"/>
    <lineage>
        <taxon>Bacteria</taxon>
        <taxon>Bacillati</taxon>
        <taxon>Actinomycetota</taxon>
        <taxon>Actinomycetes</taxon>
        <taxon>Micrococcales</taxon>
        <taxon>Dermabacteraceae</taxon>
        <taxon>Brachybacterium</taxon>
    </lineage>
</organism>
<accession>A0ABS4YEW6</accession>
<dbReference type="RefSeq" id="WP_209886355.1">
    <property type="nucleotide sequence ID" value="NZ_BAAAJV010000045.1"/>
</dbReference>
<protein>
    <recommendedName>
        <fullName evidence="3">RiboL-PSP-HEPN domain-containing protein</fullName>
    </recommendedName>
</protein>
<name>A0ABS4YEW6_9MICO</name>
<gene>
    <name evidence="1" type="ORF">JOF44_000231</name>
</gene>
<proteinExistence type="predicted"/>
<evidence type="ECO:0000313" key="2">
    <source>
        <dbReference type="Proteomes" id="UP000698222"/>
    </source>
</evidence>
<dbReference type="EMBL" id="JAGIOC010000001">
    <property type="protein sequence ID" value="MBP2407328.1"/>
    <property type="molecule type" value="Genomic_DNA"/>
</dbReference>
<keyword evidence="2" id="KW-1185">Reference proteome</keyword>
<evidence type="ECO:0008006" key="3">
    <source>
        <dbReference type="Google" id="ProtNLM"/>
    </source>
</evidence>
<dbReference type="Proteomes" id="UP000698222">
    <property type="component" value="Unassembled WGS sequence"/>
</dbReference>
<sequence length="249" mass="27026">MTTNNTARGPEDGNRDAARLKTEWTAAALSAEKALEVPRGLMSFASDGRGRPTNEQKYLYLSAVTFTYAVWESYAEDVAIELVEVLASSLPTDSIPTHVADVLSGKDAWQLAVHPGWRGLWTKEVNTAAKGGEGAGYGINTASYKNVRALFELAGIGDALPSHLSVAPETELGKLKGLPASVGVTKNATVNVDRCLSLLINLRGEAVHTARTEGKLLKNEVLWWTAFIRELHEEVDRRSRGTIIDLLKL</sequence>
<reference evidence="1 2" key="1">
    <citation type="submission" date="2021-03" db="EMBL/GenBank/DDBJ databases">
        <title>Sequencing the genomes of 1000 actinobacteria strains.</title>
        <authorList>
            <person name="Klenk H.-P."/>
        </authorList>
    </citation>
    <scope>NUCLEOTIDE SEQUENCE [LARGE SCALE GENOMIC DNA]</scope>
    <source>
        <strain evidence="1 2">DSM 14564</strain>
    </source>
</reference>